<evidence type="ECO:0000313" key="4">
    <source>
        <dbReference type="Proteomes" id="UP001299970"/>
    </source>
</evidence>
<dbReference type="RefSeq" id="WP_241035197.1">
    <property type="nucleotide sequence ID" value="NZ_BAAAJF010000018.1"/>
</dbReference>
<keyword evidence="2" id="KW-0812">Transmembrane</keyword>
<keyword evidence="2" id="KW-0472">Membrane</keyword>
<dbReference type="EMBL" id="JAKXMK010000004">
    <property type="protein sequence ID" value="MCH6165165.1"/>
    <property type="molecule type" value="Genomic_DNA"/>
</dbReference>
<comment type="caution">
    <text evidence="3">The sequence shown here is derived from an EMBL/GenBank/DDBJ whole genome shotgun (WGS) entry which is preliminary data.</text>
</comment>
<feature type="transmembrane region" description="Helical" evidence="2">
    <location>
        <begin position="177"/>
        <end position="195"/>
    </location>
</feature>
<dbReference type="Proteomes" id="UP001299970">
    <property type="component" value="Unassembled WGS sequence"/>
</dbReference>
<dbReference type="InterPro" id="IPR027417">
    <property type="entry name" value="P-loop_NTPase"/>
</dbReference>
<feature type="region of interest" description="Disordered" evidence="1">
    <location>
        <begin position="1"/>
        <end position="20"/>
    </location>
</feature>
<keyword evidence="2" id="KW-1133">Transmembrane helix</keyword>
<evidence type="ECO:0000256" key="2">
    <source>
        <dbReference type="SAM" id="Phobius"/>
    </source>
</evidence>
<proteinExistence type="predicted"/>
<feature type="transmembrane region" description="Helical" evidence="2">
    <location>
        <begin position="215"/>
        <end position="240"/>
    </location>
</feature>
<protein>
    <recommendedName>
        <fullName evidence="5">S-DNA-T family DNA segregation ATPase FtsK/SpoIIIE</fullName>
    </recommendedName>
</protein>
<gene>
    <name evidence="3" type="ORF">MMF94_05670</name>
</gene>
<evidence type="ECO:0000256" key="1">
    <source>
        <dbReference type="SAM" id="MobiDB-lite"/>
    </source>
</evidence>
<dbReference type="Gene3D" id="3.40.50.300">
    <property type="entry name" value="P-loop containing nucleotide triphosphate hydrolases"/>
    <property type="match status" value="1"/>
</dbReference>
<name>A0ABS9T9F1_9PSEU</name>
<dbReference type="SUPFAM" id="SSF52540">
    <property type="entry name" value="P-loop containing nucleoside triphosphate hydrolases"/>
    <property type="match status" value="1"/>
</dbReference>
<accession>A0ABS9T9F1</accession>
<evidence type="ECO:0000313" key="3">
    <source>
        <dbReference type="EMBL" id="MCH6165165.1"/>
    </source>
</evidence>
<reference evidence="3 4" key="1">
    <citation type="submission" date="2022-03" db="EMBL/GenBank/DDBJ databases">
        <title>Pseudonocardia alaer sp. nov., a novel actinomycete isolated from reed forest soil.</title>
        <authorList>
            <person name="Wang L."/>
        </authorList>
    </citation>
    <scope>NUCLEOTIDE SEQUENCE [LARGE SCALE GENOMIC DNA]</scope>
    <source>
        <strain evidence="3 4">Y-16303</strain>
    </source>
</reference>
<evidence type="ECO:0008006" key="5">
    <source>
        <dbReference type="Google" id="ProtNLM"/>
    </source>
</evidence>
<organism evidence="3 4">
    <name type="scientific">Pseudonocardia alaniniphila</name>
    <dbReference type="NCBI Taxonomy" id="75291"/>
    <lineage>
        <taxon>Bacteria</taxon>
        <taxon>Bacillati</taxon>
        <taxon>Actinomycetota</taxon>
        <taxon>Actinomycetes</taxon>
        <taxon>Pseudonocardiales</taxon>
        <taxon>Pseudonocardiaceae</taxon>
        <taxon>Pseudonocardia</taxon>
    </lineage>
</organism>
<keyword evidence="4" id="KW-1185">Reference proteome</keyword>
<sequence length="746" mass="81336">MSGAGAGEFDRRDVEGKGQAVPQLPDRTVVEAEILTDVEAEYVTRWLAHAQASRSMERRPAAEVASASGVRVRRLLIGTRRAAVQVWRADPMTRLRTILAYRLCKAPWDVVRLVWFAVRGHGRWLGKAWTFFTYGDLRADARSARLSGDPAERRTAQELIHADSRARWARLAMFVENVGRAAVFGGGLALVLWLADSVMARADMWPWLAGLYEAIDTIAAFAVASAPFVALAAALVWLAASVWEGRDRSPGAGFLIRPDRDDADSWVDERMISRALAHLGIAPLDRFVGGGGELVYSVPARKDGDGTFAQVRLPLGVTADMVADRRDRLAANLGRAKLETWPTEGAEAGLLDLWVADKGKLGKGAGAWPLLHDGEVNAFDGVPFGRSQRGALIDAPILERNYMIGGQPGQGKSSAGRTLCLGCALDPTVELRVYVFASNPDFDPFAPRLSAYVKGDDDEAVEAGLNELRRLRDDVTRRGKMLERHGAAKVTRKLASAIRGLHPLVVVFDECHEMFEHPQYGKEAGELAIKVVKKARKCGITMIFLTQSPTATSIPKDLTRNCSNGVAFAVADQPANDGLLGTGKYRQGIRATELRPGEDRGTAVTVGLTSNRFELVNTFYVAFDEDRDDVSPVIRRALAILDEHGRAVLESGSGDSEQDPAPPRDHLADIHRVLRGETRVRTQVVLRRLAELNVDEYGDWSFQDLSTALAAVGIAARKSDGLMVIRSADVARALAERDEDEDGGDD</sequence>